<dbReference type="AlphaFoldDB" id="A0A6J4RQG0"/>
<evidence type="ECO:0000313" key="1">
    <source>
        <dbReference type="EMBL" id="CAA9479060.1"/>
    </source>
</evidence>
<protein>
    <recommendedName>
        <fullName evidence="2">Glycosyl transferase family 1 domain-containing protein</fullName>
    </recommendedName>
</protein>
<dbReference type="SUPFAM" id="SSF53756">
    <property type="entry name" value="UDP-Glycosyltransferase/glycogen phosphorylase"/>
    <property type="match status" value="1"/>
</dbReference>
<gene>
    <name evidence="1" type="ORF">AVDCRST_MAG02-4718</name>
</gene>
<reference evidence="1" key="1">
    <citation type="submission" date="2020-02" db="EMBL/GenBank/DDBJ databases">
        <authorList>
            <person name="Meier V. D."/>
        </authorList>
    </citation>
    <scope>NUCLEOTIDE SEQUENCE</scope>
    <source>
        <strain evidence="1">AVDCRST_MAG02</strain>
    </source>
</reference>
<organism evidence="1">
    <name type="scientific">uncultured Rubrobacteraceae bacterium</name>
    <dbReference type="NCBI Taxonomy" id="349277"/>
    <lineage>
        <taxon>Bacteria</taxon>
        <taxon>Bacillati</taxon>
        <taxon>Actinomycetota</taxon>
        <taxon>Rubrobacteria</taxon>
        <taxon>Rubrobacterales</taxon>
        <taxon>Rubrobacteraceae</taxon>
        <taxon>environmental samples</taxon>
    </lineage>
</organism>
<sequence>MVERAVVISNDVVPGLGMPVAAPGLRAFGLAEGLRANGINTKTLVTRGFTDRQWWRFGRSVPHPTAPGVEVLGARQLSRYLEANRPVVAVIINSNQVEHLKPIDGVRYVLDFFAPKMLEALYQHGEGYPKDELVRLRRRKIRAIELADAFIVNGKKKLPYFLGWMLQADRDVRRLPVEVVNMCVPPSFSEMGRPASGNVKFAVAGYLQQWSRLGGWVAGLERQLDRPEMSLDLLTPWHWGGGVGRAHESTGDLERLAAHPSVTTHPTMSFSAFRDFLSTVDVSIDLFRHNLEREYAMVTRSVVSLAAGVPVIHPPFTEVSPMISAYDAGWLVDPEDPSAVEGTIQGILDDPGTVGEKRANARRLATGLLDPAVAVRPLVDIVRSW</sequence>
<dbReference type="EMBL" id="CADCVH010000118">
    <property type="protein sequence ID" value="CAA9479060.1"/>
    <property type="molecule type" value="Genomic_DNA"/>
</dbReference>
<proteinExistence type="predicted"/>
<evidence type="ECO:0008006" key="2">
    <source>
        <dbReference type="Google" id="ProtNLM"/>
    </source>
</evidence>
<name>A0A6J4RQG0_9ACTN</name>
<dbReference type="Gene3D" id="3.40.50.2000">
    <property type="entry name" value="Glycogen Phosphorylase B"/>
    <property type="match status" value="1"/>
</dbReference>
<accession>A0A6J4RQG0</accession>